<dbReference type="PANTHER" id="PTHR31793">
    <property type="entry name" value="4-HYDROXYBENZOYL-COA THIOESTERASE FAMILY MEMBER"/>
    <property type="match status" value="1"/>
</dbReference>
<comment type="caution">
    <text evidence="3">The sequence shown here is derived from an EMBL/GenBank/DDBJ whole genome shotgun (WGS) entry which is preliminary data.</text>
</comment>
<comment type="similarity">
    <text evidence="1">Belongs to the 4-hydroxybenzoyl-CoA thioesterase family.</text>
</comment>
<sequence length="143" mass="16304">MARVKLNFPFKIPTFTTHIPLRITDMNYGNHLGNDAMLSIIHDARMQFLHSLGFTELNINGKGMIMADVMIAYKNEGLYGDVLKIEIYSDNITTRSFDFLYKISTTRNEISIEIAEAKTGMVSYDYELKKICNTPTALLEVLQ</sequence>
<dbReference type="InterPro" id="IPR029069">
    <property type="entry name" value="HotDog_dom_sf"/>
</dbReference>
<accession>A0A5M6CE24</accession>
<dbReference type="SUPFAM" id="SSF54637">
    <property type="entry name" value="Thioesterase/thiol ester dehydrase-isomerase"/>
    <property type="match status" value="1"/>
</dbReference>
<dbReference type="CDD" id="cd00586">
    <property type="entry name" value="4HBT"/>
    <property type="match status" value="1"/>
</dbReference>
<evidence type="ECO:0000256" key="1">
    <source>
        <dbReference type="ARBA" id="ARBA00005953"/>
    </source>
</evidence>
<evidence type="ECO:0000256" key="2">
    <source>
        <dbReference type="ARBA" id="ARBA00022801"/>
    </source>
</evidence>
<dbReference type="AlphaFoldDB" id="A0A5M6CE24"/>
<keyword evidence="2" id="KW-0378">Hydrolase</keyword>
<protein>
    <submittedName>
        <fullName evidence="3">Thioesterase</fullName>
    </submittedName>
</protein>
<proteinExistence type="inferred from homology"/>
<evidence type="ECO:0000313" key="4">
    <source>
        <dbReference type="Proteomes" id="UP000323632"/>
    </source>
</evidence>
<gene>
    <name evidence="3" type="ORF">F0919_12870</name>
</gene>
<keyword evidence="4" id="KW-1185">Reference proteome</keyword>
<dbReference type="Gene3D" id="3.10.129.10">
    <property type="entry name" value="Hotdog Thioesterase"/>
    <property type="match status" value="1"/>
</dbReference>
<dbReference type="EMBL" id="VWSH01000003">
    <property type="protein sequence ID" value="KAA5533428.1"/>
    <property type="molecule type" value="Genomic_DNA"/>
</dbReference>
<evidence type="ECO:0000313" key="3">
    <source>
        <dbReference type="EMBL" id="KAA5533428.1"/>
    </source>
</evidence>
<dbReference type="RefSeq" id="WP_150033175.1">
    <property type="nucleotide sequence ID" value="NZ_VWSH01000003.1"/>
</dbReference>
<dbReference type="Pfam" id="PF13279">
    <property type="entry name" value="4HBT_2"/>
    <property type="match status" value="1"/>
</dbReference>
<name>A0A5M6CE24_9BACT</name>
<reference evidence="3 4" key="1">
    <citation type="submission" date="2019-09" db="EMBL/GenBank/DDBJ databases">
        <title>Genome sequence and assembly of Taibaiella sp.</title>
        <authorList>
            <person name="Chhetri G."/>
        </authorList>
    </citation>
    <scope>NUCLEOTIDE SEQUENCE [LARGE SCALE GENOMIC DNA]</scope>
    <source>
        <strain evidence="3 4">KVB11</strain>
    </source>
</reference>
<dbReference type="GO" id="GO:0047617">
    <property type="term" value="F:fatty acyl-CoA hydrolase activity"/>
    <property type="evidence" value="ECO:0007669"/>
    <property type="project" value="TreeGrafter"/>
</dbReference>
<organism evidence="3 4">
    <name type="scientific">Taibaiella lutea</name>
    <dbReference type="NCBI Taxonomy" id="2608001"/>
    <lineage>
        <taxon>Bacteria</taxon>
        <taxon>Pseudomonadati</taxon>
        <taxon>Bacteroidota</taxon>
        <taxon>Chitinophagia</taxon>
        <taxon>Chitinophagales</taxon>
        <taxon>Chitinophagaceae</taxon>
        <taxon>Taibaiella</taxon>
    </lineage>
</organism>
<dbReference type="PANTHER" id="PTHR31793:SF27">
    <property type="entry name" value="NOVEL THIOESTERASE SUPERFAMILY DOMAIN AND SAPOSIN A-TYPE DOMAIN CONTAINING PROTEIN (0610012H03RIK)"/>
    <property type="match status" value="1"/>
</dbReference>
<dbReference type="InterPro" id="IPR050563">
    <property type="entry name" value="4-hydroxybenzoyl-CoA_TE"/>
</dbReference>
<dbReference type="Proteomes" id="UP000323632">
    <property type="component" value="Unassembled WGS sequence"/>
</dbReference>